<dbReference type="EMBL" id="CAMXCT020003757">
    <property type="protein sequence ID" value="CAL1159457.1"/>
    <property type="molecule type" value="Genomic_DNA"/>
</dbReference>
<proteinExistence type="predicted"/>
<name>A0A9P1DAA7_9DINO</name>
<keyword evidence="3" id="KW-1185">Reference proteome</keyword>
<evidence type="ECO:0000313" key="1">
    <source>
        <dbReference type="EMBL" id="CAI4006082.1"/>
    </source>
</evidence>
<organism evidence="1">
    <name type="scientific">Cladocopium goreaui</name>
    <dbReference type="NCBI Taxonomy" id="2562237"/>
    <lineage>
        <taxon>Eukaryota</taxon>
        <taxon>Sar</taxon>
        <taxon>Alveolata</taxon>
        <taxon>Dinophyceae</taxon>
        <taxon>Suessiales</taxon>
        <taxon>Symbiodiniaceae</taxon>
        <taxon>Cladocopium</taxon>
    </lineage>
</organism>
<evidence type="ECO:0000313" key="3">
    <source>
        <dbReference type="Proteomes" id="UP001152797"/>
    </source>
</evidence>
<gene>
    <name evidence="1" type="ORF">C1SCF055_LOCUS31754</name>
</gene>
<comment type="caution">
    <text evidence="1">The sequence shown here is derived from an EMBL/GenBank/DDBJ whole genome shotgun (WGS) entry which is preliminary data.</text>
</comment>
<accession>A0A9P1DAA7</accession>
<dbReference type="Proteomes" id="UP001152797">
    <property type="component" value="Unassembled WGS sequence"/>
</dbReference>
<protein>
    <submittedName>
        <fullName evidence="1">Uncharacterized protein</fullName>
    </submittedName>
</protein>
<dbReference type="AlphaFoldDB" id="A0A9P1DAA7"/>
<reference evidence="2" key="2">
    <citation type="submission" date="2024-04" db="EMBL/GenBank/DDBJ databases">
        <authorList>
            <person name="Chen Y."/>
            <person name="Shah S."/>
            <person name="Dougan E. K."/>
            <person name="Thang M."/>
            <person name="Chan C."/>
        </authorList>
    </citation>
    <scope>NUCLEOTIDE SEQUENCE [LARGE SCALE GENOMIC DNA]</scope>
</reference>
<reference evidence="1" key="1">
    <citation type="submission" date="2022-10" db="EMBL/GenBank/DDBJ databases">
        <authorList>
            <person name="Chen Y."/>
            <person name="Dougan E. K."/>
            <person name="Chan C."/>
            <person name="Rhodes N."/>
            <person name="Thang M."/>
        </authorList>
    </citation>
    <scope>NUCLEOTIDE SEQUENCE</scope>
</reference>
<dbReference type="SUPFAM" id="SSF54001">
    <property type="entry name" value="Cysteine proteinases"/>
    <property type="match status" value="1"/>
</dbReference>
<dbReference type="EMBL" id="CAMXCT010003757">
    <property type="protein sequence ID" value="CAI4006082.1"/>
    <property type="molecule type" value="Genomic_DNA"/>
</dbReference>
<dbReference type="OrthoDB" id="3789175at2759"/>
<sequence>MKDVVDFVEEHYQRFRKDVPETNRSSFKFLVLGSYPAHIRMMQRNMQNPIPYNDIDIFHKDIDFARYIAGKPFKPLSTEQGRKELKAVQYVRFQPHMDINYVCLSSTADLQARVHESDINAVAIGVLVTLNWITWQRKGRLIESAPFTQFLQTQTLAMCDFRSLVKPKNALASLVRLLHKAQQSNLRVLRPSDVDIVNMCHGRAIGPEHVQMYGKLQDTYKQCINHLFFFKTETDEKTRTNRCRFFSRKAAPPDVDDSRTLSTCQLALSSTVHDQVEGTCYAHAVATAVRATEKRIVGRVPMSHDQIVQQIVAKHGTKGANMFRVLQEECAERQLGRACSVRGLIYHDGIPCIELKNSWGSNFADGGNFKVGLDVVRDPRFNFQLFDVFFRVQDLLKEDLRRFEEEEERIRKMKTQMLIKAY</sequence>
<dbReference type="EMBL" id="CAMXCT030003757">
    <property type="protein sequence ID" value="CAL4793394.1"/>
    <property type="molecule type" value="Genomic_DNA"/>
</dbReference>
<dbReference type="InterPro" id="IPR038765">
    <property type="entry name" value="Papain-like_cys_pep_sf"/>
</dbReference>
<evidence type="ECO:0000313" key="2">
    <source>
        <dbReference type="EMBL" id="CAL1159457.1"/>
    </source>
</evidence>